<evidence type="ECO:0000256" key="7">
    <source>
        <dbReference type="ARBA" id="ARBA00023306"/>
    </source>
</evidence>
<keyword evidence="7" id="KW-0131">Cell cycle</keyword>
<evidence type="ECO:0000313" key="11">
    <source>
        <dbReference type="EMBL" id="SJN19430.1"/>
    </source>
</evidence>
<dbReference type="InterPro" id="IPR005548">
    <property type="entry name" value="Cell_div_FtsQ/DivIB_C"/>
</dbReference>
<keyword evidence="12" id="KW-1185">Reference proteome</keyword>
<feature type="region of interest" description="Disordered" evidence="8">
    <location>
        <begin position="1"/>
        <end position="54"/>
    </location>
</feature>
<proteinExistence type="predicted"/>
<dbReference type="Pfam" id="PF03799">
    <property type="entry name" value="FtsQ_DivIB_C"/>
    <property type="match status" value="1"/>
</dbReference>
<accession>A0A1R4IHZ2</accession>
<evidence type="ECO:0000256" key="2">
    <source>
        <dbReference type="ARBA" id="ARBA00022475"/>
    </source>
</evidence>
<dbReference type="PANTHER" id="PTHR37820">
    <property type="entry name" value="CELL DIVISION PROTEIN DIVIB"/>
    <property type="match status" value="1"/>
</dbReference>
<organism evidence="11 12">
    <name type="scientific">Microbacterium esteraromaticum</name>
    <dbReference type="NCBI Taxonomy" id="57043"/>
    <lineage>
        <taxon>Bacteria</taxon>
        <taxon>Bacillati</taxon>
        <taxon>Actinomycetota</taxon>
        <taxon>Actinomycetes</taxon>
        <taxon>Micrococcales</taxon>
        <taxon>Microbacteriaceae</taxon>
        <taxon>Microbacterium</taxon>
    </lineage>
</organism>
<feature type="compositionally biased region" description="Pro residues" evidence="8">
    <location>
        <begin position="1"/>
        <end position="11"/>
    </location>
</feature>
<dbReference type="InterPro" id="IPR013685">
    <property type="entry name" value="POTRA_FtsQ_type"/>
</dbReference>
<dbReference type="PROSITE" id="PS51779">
    <property type="entry name" value="POTRA"/>
    <property type="match status" value="1"/>
</dbReference>
<sequence>MRRPEPLPAPAEEPEQIVSDASRPRKGRFAAASERNLSDDAGRDDEPTQQAADAGADSITEALDGVHVEAADAPVRSSDVWRAARARRKALRAEIRRFTQRSRRRRIIVWGSIGAVVALVLGSVIAAYSPLFAVEEITVAGAKTVDAATVQEALADQLGSPLALVDASAVRSALMEFPMIESYALEARPPHELLVRIVERTPIGVIRSDAGYTLVDAAGVVLATTPKQPEGQPRLAISEGTDSGAFRSAGLVIRSLPADLRAKIVEVRASSADDVTLKLADGKSIIWGSEKQSVEKAEVLVKLIAAVPEGRSFDVSSPTAAVVR</sequence>
<dbReference type="Pfam" id="PF08478">
    <property type="entry name" value="POTRA_1"/>
    <property type="match status" value="1"/>
</dbReference>
<evidence type="ECO:0000256" key="1">
    <source>
        <dbReference type="ARBA" id="ARBA00004370"/>
    </source>
</evidence>
<dbReference type="RefSeq" id="WP_256971475.1">
    <property type="nucleotide sequence ID" value="NZ_FUKO01000009.1"/>
</dbReference>
<keyword evidence="4 9" id="KW-0812">Transmembrane</keyword>
<dbReference type="InterPro" id="IPR050487">
    <property type="entry name" value="FtsQ_DivIB"/>
</dbReference>
<evidence type="ECO:0000256" key="3">
    <source>
        <dbReference type="ARBA" id="ARBA00022618"/>
    </source>
</evidence>
<keyword evidence="5 9" id="KW-1133">Transmembrane helix</keyword>
<evidence type="ECO:0000256" key="4">
    <source>
        <dbReference type="ARBA" id="ARBA00022692"/>
    </source>
</evidence>
<name>A0A1R4IHZ2_9MICO</name>
<dbReference type="InterPro" id="IPR034746">
    <property type="entry name" value="POTRA"/>
</dbReference>
<evidence type="ECO:0000313" key="12">
    <source>
        <dbReference type="Proteomes" id="UP000196320"/>
    </source>
</evidence>
<protein>
    <submittedName>
        <fullName evidence="11">Cell division protein FtsQ</fullName>
    </submittedName>
</protein>
<feature type="compositionally biased region" description="Basic and acidic residues" evidence="8">
    <location>
        <begin position="36"/>
        <end position="46"/>
    </location>
</feature>
<evidence type="ECO:0000256" key="6">
    <source>
        <dbReference type="ARBA" id="ARBA00023136"/>
    </source>
</evidence>
<dbReference type="Gene3D" id="3.10.20.310">
    <property type="entry name" value="membrane protein fhac"/>
    <property type="match status" value="1"/>
</dbReference>
<keyword evidence="2" id="KW-1003">Cell membrane</keyword>
<evidence type="ECO:0000259" key="10">
    <source>
        <dbReference type="PROSITE" id="PS51779"/>
    </source>
</evidence>
<dbReference type="GO" id="GO:0005886">
    <property type="term" value="C:plasma membrane"/>
    <property type="evidence" value="ECO:0007669"/>
    <property type="project" value="TreeGrafter"/>
</dbReference>
<dbReference type="GO" id="GO:0051301">
    <property type="term" value="P:cell division"/>
    <property type="evidence" value="ECO:0007669"/>
    <property type="project" value="UniProtKB-KW"/>
</dbReference>
<dbReference type="AlphaFoldDB" id="A0A1R4IHZ2"/>
<keyword evidence="3 11" id="KW-0132">Cell division</keyword>
<evidence type="ECO:0000256" key="9">
    <source>
        <dbReference type="SAM" id="Phobius"/>
    </source>
</evidence>
<feature type="domain" description="POTRA" evidence="10">
    <location>
        <begin position="132"/>
        <end position="200"/>
    </location>
</feature>
<comment type="subcellular location">
    <subcellularLocation>
        <location evidence="1">Membrane</location>
    </subcellularLocation>
</comment>
<keyword evidence="6 9" id="KW-0472">Membrane</keyword>
<dbReference type="Proteomes" id="UP000196320">
    <property type="component" value="Unassembled WGS sequence"/>
</dbReference>
<evidence type="ECO:0000256" key="8">
    <source>
        <dbReference type="SAM" id="MobiDB-lite"/>
    </source>
</evidence>
<dbReference type="PANTHER" id="PTHR37820:SF1">
    <property type="entry name" value="CELL DIVISION PROTEIN FTSQ"/>
    <property type="match status" value="1"/>
</dbReference>
<gene>
    <name evidence="11" type="ORF">FM104_02275</name>
</gene>
<feature type="transmembrane region" description="Helical" evidence="9">
    <location>
        <begin position="107"/>
        <end position="128"/>
    </location>
</feature>
<dbReference type="EMBL" id="FUKO01000009">
    <property type="protein sequence ID" value="SJN19430.1"/>
    <property type="molecule type" value="Genomic_DNA"/>
</dbReference>
<evidence type="ECO:0000256" key="5">
    <source>
        <dbReference type="ARBA" id="ARBA00022989"/>
    </source>
</evidence>
<reference evidence="11 12" key="1">
    <citation type="submission" date="2017-02" db="EMBL/GenBank/DDBJ databases">
        <authorList>
            <person name="Peterson S.W."/>
        </authorList>
    </citation>
    <scope>NUCLEOTIDE SEQUENCE [LARGE SCALE GENOMIC DNA]</scope>
    <source>
        <strain evidence="11 12">B Mb 05.01</strain>
    </source>
</reference>